<protein>
    <submittedName>
        <fullName evidence="2">Uncharacterized protein</fullName>
    </submittedName>
</protein>
<evidence type="ECO:0000256" key="1">
    <source>
        <dbReference type="SAM" id="MobiDB-lite"/>
    </source>
</evidence>
<gene>
    <name evidence="2" type="ORF">CEXT_79411</name>
</gene>
<accession>A0AAV4Y0T2</accession>
<comment type="caution">
    <text evidence="2">The sequence shown here is derived from an EMBL/GenBank/DDBJ whole genome shotgun (WGS) entry which is preliminary data.</text>
</comment>
<keyword evidence="3" id="KW-1185">Reference proteome</keyword>
<evidence type="ECO:0000313" key="3">
    <source>
        <dbReference type="Proteomes" id="UP001054945"/>
    </source>
</evidence>
<dbReference type="AlphaFoldDB" id="A0AAV4Y0T2"/>
<feature type="region of interest" description="Disordered" evidence="1">
    <location>
        <begin position="1"/>
        <end position="21"/>
    </location>
</feature>
<dbReference type="EMBL" id="BPLR01018506">
    <property type="protein sequence ID" value="GIZ00119.1"/>
    <property type="molecule type" value="Genomic_DNA"/>
</dbReference>
<sequence length="205" mass="23239">GHSKCSNNKQNPVDFMGSIDQRTGSSSYKNTYCTTTLKNDKCPPAFSISSTFEKYSVVLKNNILIEGVLARSVRPDSGAHQYEGSRNAVHASSVVSGKDDKPGIVFLFESIIKVKPPQLAPMLVQIINLQTSYLPWRPVSKERVDDKVFPQQFYSPTTLGQTFEAEERPRRWVCMLLKCIFGQLNLSGLWQCYSVYRNYVNVWEI</sequence>
<evidence type="ECO:0000313" key="2">
    <source>
        <dbReference type="EMBL" id="GIZ00119.1"/>
    </source>
</evidence>
<name>A0AAV4Y0T2_CAEEX</name>
<feature type="non-terminal residue" evidence="2">
    <location>
        <position position="1"/>
    </location>
</feature>
<feature type="compositionally biased region" description="Polar residues" evidence="1">
    <location>
        <begin position="1"/>
        <end position="11"/>
    </location>
</feature>
<dbReference type="Proteomes" id="UP001054945">
    <property type="component" value="Unassembled WGS sequence"/>
</dbReference>
<organism evidence="2 3">
    <name type="scientific">Caerostris extrusa</name>
    <name type="common">Bark spider</name>
    <name type="synonym">Caerostris bankana</name>
    <dbReference type="NCBI Taxonomy" id="172846"/>
    <lineage>
        <taxon>Eukaryota</taxon>
        <taxon>Metazoa</taxon>
        <taxon>Ecdysozoa</taxon>
        <taxon>Arthropoda</taxon>
        <taxon>Chelicerata</taxon>
        <taxon>Arachnida</taxon>
        <taxon>Araneae</taxon>
        <taxon>Araneomorphae</taxon>
        <taxon>Entelegynae</taxon>
        <taxon>Araneoidea</taxon>
        <taxon>Araneidae</taxon>
        <taxon>Caerostris</taxon>
    </lineage>
</organism>
<reference evidence="2 3" key="1">
    <citation type="submission" date="2021-06" db="EMBL/GenBank/DDBJ databases">
        <title>Caerostris extrusa draft genome.</title>
        <authorList>
            <person name="Kono N."/>
            <person name="Arakawa K."/>
        </authorList>
    </citation>
    <scope>NUCLEOTIDE SEQUENCE [LARGE SCALE GENOMIC DNA]</scope>
</reference>
<proteinExistence type="predicted"/>